<gene>
    <name evidence="2" type="ORF">Taro_011680</name>
</gene>
<proteinExistence type="predicted"/>
<dbReference type="Proteomes" id="UP000652761">
    <property type="component" value="Unassembled WGS sequence"/>
</dbReference>
<evidence type="ECO:0000313" key="2">
    <source>
        <dbReference type="EMBL" id="MQL79233.1"/>
    </source>
</evidence>
<organism evidence="2 3">
    <name type="scientific">Colocasia esculenta</name>
    <name type="common">Wild taro</name>
    <name type="synonym">Arum esculentum</name>
    <dbReference type="NCBI Taxonomy" id="4460"/>
    <lineage>
        <taxon>Eukaryota</taxon>
        <taxon>Viridiplantae</taxon>
        <taxon>Streptophyta</taxon>
        <taxon>Embryophyta</taxon>
        <taxon>Tracheophyta</taxon>
        <taxon>Spermatophyta</taxon>
        <taxon>Magnoliopsida</taxon>
        <taxon>Liliopsida</taxon>
        <taxon>Araceae</taxon>
        <taxon>Aroideae</taxon>
        <taxon>Colocasieae</taxon>
        <taxon>Colocasia</taxon>
    </lineage>
</organism>
<reference evidence="2" key="1">
    <citation type="submission" date="2017-07" db="EMBL/GenBank/DDBJ databases">
        <title>Taro Niue Genome Assembly and Annotation.</title>
        <authorList>
            <person name="Atibalentja N."/>
            <person name="Keating K."/>
            <person name="Fields C.J."/>
        </authorList>
    </citation>
    <scope>NUCLEOTIDE SEQUENCE</scope>
    <source>
        <strain evidence="2">Niue_2</strain>
        <tissue evidence="2">Leaf</tissue>
    </source>
</reference>
<feature type="region of interest" description="Disordered" evidence="1">
    <location>
        <begin position="22"/>
        <end position="43"/>
    </location>
</feature>
<accession>A0A843UDC4</accession>
<evidence type="ECO:0000256" key="1">
    <source>
        <dbReference type="SAM" id="MobiDB-lite"/>
    </source>
</evidence>
<comment type="caution">
    <text evidence="2">The sequence shown here is derived from an EMBL/GenBank/DDBJ whole genome shotgun (WGS) entry which is preliminary data.</text>
</comment>
<sequence length="68" mass="7009">MGGRGAVAAEREKRREVDAAVQGGVGEGGADVGRRGLRRGGREGAMGGLHKFVTVVSTQSTYVSTLVH</sequence>
<protein>
    <submittedName>
        <fullName evidence="2">Uncharacterized protein</fullName>
    </submittedName>
</protein>
<dbReference type="AlphaFoldDB" id="A0A843UDC4"/>
<evidence type="ECO:0000313" key="3">
    <source>
        <dbReference type="Proteomes" id="UP000652761"/>
    </source>
</evidence>
<keyword evidence="3" id="KW-1185">Reference proteome</keyword>
<name>A0A843UDC4_COLES</name>
<dbReference type="EMBL" id="NMUH01000442">
    <property type="protein sequence ID" value="MQL79233.1"/>
    <property type="molecule type" value="Genomic_DNA"/>
</dbReference>